<dbReference type="PANTHER" id="PTHR47506:SF1">
    <property type="entry name" value="HTH-TYPE TRANSCRIPTIONAL REGULATOR YJDC"/>
    <property type="match status" value="1"/>
</dbReference>
<accession>A0A965ZLW4</accession>
<reference evidence="6" key="1">
    <citation type="submission" date="2020-01" db="EMBL/GenBank/DDBJ databases">
        <authorList>
            <person name="Seo Y.L."/>
        </authorList>
    </citation>
    <scope>NUCLEOTIDE SEQUENCE</scope>
    <source>
        <strain evidence="6">R11</strain>
    </source>
</reference>
<organism evidence="6 7">
    <name type="scientific">Mucilaginibacter agri</name>
    <dbReference type="NCBI Taxonomy" id="2695265"/>
    <lineage>
        <taxon>Bacteria</taxon>
        <taxon>Pseudomonadati</taxon>
        <taxon>Bacteroidota</taxon>
        <taxon>Sphingobacteriia</taxon>
        <taxon>Sphingobacteriales</taxon>
        <taxon>Sphingobacteriaceae</taxon>
        <taxon>Mucilaginibacter</taxon>
    </lineage>
</organism>
<dbReference type="InterPro" id="IPR009057">
    <property type="entry name" value="Homeodomain-like_sf"/>
</dbReference>
<dbReference type="PANTHER" id="PTHR47506">
    <property type="entry name" value="TRANSCRIPTIONAL REGULATORY PROTEIN"/>
    <property type="match status" value="1"/>
</dbReference>
<evidence type="ECO:0000313" key="7">
    <source>
        <dbReference type="Proteomes" id="UP000638732"/>
    </source>
</evidence>
<evidence type="ECO:0000256" key="4">
    <source>
        <dbReference type="PROSITE-ProRule" id="PRU00335"/>
    </source>
</evidence>
<feature type="DNA-binding region" description="H-T-H motif" evidence="4">
    <location>
        <begin position="29"/>
        <end position="48"/>
    </location>
</feature>
<comment type="caution">
    <text evidence="6">The sequence shown here is derived from an EMBL/GenBank/DDBJ whole genome shotgun (WGS) entry which is preliminary data.</text>
</comment>
<dbReference type="GO" id="GO:0003677">
    <property type="term" value="F:DNA binding"/>
    <property type="evidence" value="ECO:0007669"/>
    <property type="project" value="UniProtKB-UniRule"/>
</dbReference>
<keyword evidence="1" id="KW-0805">Transcription regulation</keyword>
<dbReference type="Gene3D" id="1.10.357.10">
    <property type="entry name" value="Tetracycline Repressor, domain 2"/>
    <property type="match status" value="1"/>
</dbReference>
<keyword evidence="2 4" id="KW-0238">DNA-binding</keyword>
<dbReference type="RefSeq" id="WP_166588054.1">
    <property type="nucleotide sequence ID" value="NZ_WWEO01000045.1"/>
</dbReference>
<reference evidence="6" key="2">
    <citation type="submission" date="2020-10" db="EMBL/GenBank/DDBJ databases">
        <title>Mucilaginibacter sp. nov., isolated from soil.</title>
        <authorList>
            <person name="Jeon C.O."/>
        </authorList>
    </citation>
    <scope>NUCLEOTIDE SEQUENCE</scope>
    <source>
        <strain evidence="6">R11</strain>
    </source>
</reference>
<evidence type="ECO:0000259" key="5">
    <source>
        <dbReference type="PROSITE" id="PS50977"/>
    </source>
</evidence>
<protein>
    <submittedName>
        <fullName evidence="6">TetR family transcriptional regulator</fullName>
    </submittedName>
</protein>
<dbReference type="SUPFAM" id="SSF46689">
    <property type="entry name" value="Homeodomain-like"/>
    <property type="match status" value="1"/>
</dbReference>
<feature type="domain" description="HTH tetR-type" evidence="5">
    <location>
        <begin position="6"/>
        <end position="66"/>
    </location>
</feature>
<dbReference type="InterPro" id="IPR001647">
    <property type="entry name" value="HTH_TetR"/>
</dbReference>
<evidence type="ECO:0000256" key="3">
    <source>
        <dbReference type="ARBA" id="ARBA00023163"/>
    </source>
</evidence>
<gene>
    <name evidence="6" type="ORF">GSY63_22200</name>
</gene>
<dbReference type="Proteomes" id="UP000638732">
    <property type="component" value="Unassembled WGS sequence"/>
</dbReference>
<sequence>MARNLEFNEEEAIKKAMEVFWEKGYGGTSIRDLAEAMNIKISSIYNTMGDKHQLFIKCIRNYTQTRAIEAQNSTARTKSPLKAIISFIEGAVHTILYSPNSCLAIKTTFEVAATDQDLQVILREDHEFTYGLLTGLIKKAIELKELPSGTDAGTLADFILNNFTGWHESYIIHQDPIKIKKMAKYLIGQIAK</sequence>
<dbReference type="Gene3D" id="1.10.10.60">
    <property type="entry name" value="Homeodomain-like"/>
    <property type="match status" value="1"/>
</dbReference>
<evidence type="ECO:0000313" key="6">
    <source>
        <dbReference type="EMBL" id="NCD72091.1"/>
    </source>
</evidence>
<dbReference type="PROSITE" id="PS50977">
    <property type="entry name" value="HTH_TETR_2"/>
    <property type="match status" value="1"/>
</dbReference>
<dbReference type="InterPro" id="IPR011075">
    <property type="entry name" value="TetR_C"/>
</dbReference>
<keyword evidence="7" id="KW-1185">Reference proteome</keyword>
<dbReference type="InterPro" id="IPR036271">
    <property type="entry name" value="Tet_transcr_reg_TetR-rel_C_sf"/>
</dbReference>
<keyword evidence="3" id="KW-0804">Transcription</keyword>
<dbReference type="AlphaFoldDB" id="A0A965ZLW4"/>
<evidence type="ECO:0000256" key="1">
    <source>
        <dbReference type="ARBA" id="ARBA00023015"/>
    </source>
</evidence>
<proteinExistence type="predicted"/>
<dbReference type="EMBL" id="WWEO01000045">
    <property type="protein sequence ID" value="NCD72091.1"/>
    <property type="molecule type" value="Genomic_DNA"/>
</dbReference>
<name>A0A965ZLW4_9SPHI</name>
<dbReference type="Pfam" id="PF00440">
    <property type="entry name" value="TetR_N"/>
    <property type="match status" value="1"/>
</dbReference>
<dbReference type="SUPFAM" id="SSF48498">
    <property type="entry name" value="Tetracyclin repressor-like, C-terminal domain"/>
    <property type="match status" value="1"/>
</dbReference>
<dbReference type="Pfam" id="PF16925">
    <property type="entry name" value="TetR_C_13"/>
    <property type="match status" value="1"/>
</dbReference>
<evidence type="ECO:0000256" key="2">
    <source>
        <dbReference type="ARBA" id="ARBA00023125"/>
    </source>
</evidence>